<keyword evidence="1" id="KW-0732">Signal</keyword>
<comment type="caution">
    <text evidence="2">The sequence shown here is derived from an EMBL/GenBank/DDBJ whole genome shotgun (WGS) entry which is preliminary data.</text>
</comment>
<dbReference type="AlphaFoldDB" id="A0A922IE35"/>
<organism evidence="2 3">
    <name type="scientific">Dermatophagoides farinae</name>
    <name type="common">American house dust mite</name>
    <dbReference type="NCBI Taxonomy" id="6954"/>
    <lineage>
        <taxon>Eukaryota</taxon>
        <taxon>Metazoa</taxon>
        <taxon>Ecdysozoa</taxon>
        <taxon>Arthropoda</taxon>
        <taxon>Chelicerata</taxon>
        <taxon>Arachnida</taxon>
        <taxon>Acari</taxon>
        <taxon>Acariformes</taxon>
        <taxon>Sarcoptiformes</taxon>
        <taxon>Astigmata</taxon>
        <taxon>Psoroptidia</taxon>
        <taxon>Analgoidea</taxon>
        <taxon>Pyroglyphidae</taxon>
        <taxon>Dermatophagoidinae</taxon>
        <taxon>Dermatophagoides</taxon>
    </lineage>
</organism>
<sequence length="71" mass="8427">MAYILPVCFVCLLIEIKSIILRDDNDYHHVCKIAIEEKFFKNPEVHVGILIKKTLNGEKIDEMMKIRKIRR</sequence>
<feature type="chain" id="PRO_5037232208" evidence="1">
    <location>
        <begin position="19"/>
        <end position="71"/>
    </location>
</feature>
<dbReference type="Proteomes" id="UP000790347">
    <property type="component" value="Unassembled WGS sequence"/>
</dbReference>
<name>A0A922IE35_DERFA</name>
<feature type="signal peptide" evidence="1">
    <location>
        <begin position="1"/>
        <end position="18"/>
    </location>
</feature>
<evidence type="ECO:0000313" key="2">
    <source>
        <dbReference type="EMBL" id="KAH9528696.1"/>
    </source>
</evidence>
<keyword evidence="3" id="KW-1185">Reference proteome</keyword>
<reference evidence="2" key="1">
    <citation type="submission" date="2013-05" db="EMBL/GenBank/DDBJ databases">
        <authorList>
            <person name="Yim A.K.Y."/>
            <person name="Chan T.F."/>
            <person name="Ji K.M."/>
            <person name="Liu X.Y."/>
            <person name="Zhou J.W."/>
            <person name="Li R.Q."/>
            <person name="Yang K.Y."/>
            <person name="Li J."/>
            <person name="Li M."/>
            <person name="Law P.T.W."/>
            <person name="Wu Y.L."/>
            <person name="Cai Z.L."/>
            <person name="Qin H."/>
            <person name="Bao Y."/>
            <person name="Leung R.K.K."/>
            <person name="Ng P.K.S."/>
            <person name="Zou J."/>
            <person name="Zhong X.J."/>
            <person name="Ran P.X."/>
            <person name="Zhong N.S."/>
            <person name="Liu Z.G."/>
            <person name="Tsui S.K.W."/>
        </authorList>
    </citation>
    <scope>NUCLEOTIDE SEQUENCE</scope>
    <source>
        <strain evidence="2">Derf</strain>
        <tissue evidence="2">Whole organism</tissue>
    </source>
</reference>
<gene>
    <name evidence="2" type="ORF">DERF_002616</name>
</gene>
<reference evidence="2" key="2">
    <citation type="journal article" date="2022" name="Res Sq">
        <title>Comparative Genomics Reveals Insights into the Divergent Evolution of Astigmatic Mites and Household Pest Adaptations.</title>
        <authorList>
            <person name="Xiong Q."/>
            <person name="Wan A.T.-Y."/>
            <person name="Liu X.-Y."/>
            <person name="Fung C.S.-H."/>
            <person name="Xiao X."/>
            <person name="Malainual N."/>
            <person name="Hou J."/>
            <person name="Wang L."/>
            <person name="Wang M."/>
            <person name="Yang K."/>
            <person name="Cui Y."/>
            <person name="Leung E."/>
            <person name="Nong W."/>
            <person name="Shin S.-K."/>
            <person name="Au S."/>
            <person name="Jeong K.Y."/>
            <person name="Chew F.T."/>
            <person name="Hui J."/>
            <person name="Leung T.F."/>
            <person name="Tungtrongchitr A."/>
            <person name="Zhong N."/>
            <person name="Liu Z."/>
            <person name="Tsui S."/>
        </authorList>
    </citation>
    <scope>NUCLEOTIDE SEQUENCE</scope>
    <source>
        <strain evidence="2">Derf</strain>
        <tissue evidence="2">Whole organism</tissue>
    </source>
</reference>
<evidence type="ECO:0000313" key="3">
    <source>
        <dbReference type="Proteomes" id="UP000790347"/>
    </source>
</evidence>
<evidence type="ECO:0000256" key="1">
    <source>
        <dbReference type="SAM" id="SignalP"/>
    </source>
</evidence>
<dbReference type="EMBL" id="ASGP02000001">
    <property type="protein sequence ID" value="KAH9528696.1"/>
    <property type="molecule type" value="Genomic_DNA"/>
</dbReference>
<protein>
    <submittedName>
        <fullName evidence="2">Uncharacterized protein</fullName>
    </submittedName>
</protein>
<accession>A0A922IE35</accession>
<proteinExistence type="predicted"/>